<dbReference type="InterPro" id="IPR050593">
    <property type="entry name" value="LovG"/>
</dbReference>
<dbReference type="GO" id="GO:0016787">
    <property type="term" value="F:hydrolase activity"/>
    <property type="evidence" value="ECO:0007669"/>
    <property type="project" value="UniProtKB-KW"/>
</dbReference>
<feature type="domain" description="Serine hydrolase" evidence="3">
    <location>
        <begin position="21"/>
        <end position="228"/>
    </location>
</feature>
<accession>A0AAN9VPA1</accession>
<sequence length="238" mass="26841">MQAGDWYNGVQTMTNPANNATPLRVLCIHGYRQNGEIFRQKTGSLRKLLKLHVDFVYVTAPNEISSDDEACEPKEAGEQGSFGQRGWWFTNENNTFESKKLTDMCVGLEKSVAVIDTAFKEQGPFDGILGFSQGASFVSLLCGMYKKEIFQHKIKFAIMIAGFKSRCSLHDMYYDSIINIPTLHIFGETDQVIPQEMSQDLLQYFEDPVTITHPGGHYVPATKSQKQSFLDFINSVRS</sequence>
<dbReference type="GO" id="GO:0005737">
    <property type="term" value="C:cytoplasm"/>
    <property type="evidence" value="ECO:0007669"/>
    <property type="project" value="TreeGrafter"/>
</dbReference>
<dbReference type="PANTHER" id="PTHR48070">
    <property type="entry name" value="ESTERASE OVCA2"/>
    <property type="match status" value="1"/>
</dbReference>
<keyword evidence="2" id="KW-0378">Hydrolase</keyword>
<gene>
    <name evidence="4" type="ORF">R5R35_009790</name>
</gene>
<dbReference type="InterPro" id="IPR029058">
    <property type="entry name" value="AB_hydrolase_fold"/>
</dbReference>
<reference evidence="4 5" key="1">
    <citation type="submission" date="2024-03" db="EMBL/GenBank/DDBJ databases">
        <title>The genome assembly and annotation of the cricket Gryllus longicercus Weissman &amp; Gray.</title>
        <authorList>
            <person name="Szrajer S."/>
            <person name="Gray D."/>
            <person name="Ylla G."/>
        </authorList>
    </citation>
    <scope>NUCLEOTIDE SEQUENCE [LARGE SCALE GENOMIC DNA]</scope>
    <source>
        <strain evidence="4">DAG 2021-001</strain>
        <tissue evidence="4">Whole body minus gut</tissue>
    </source>
</reference>
<dbReference type="Gene3D" id="3.40.50.1820">
    <property type="entry name" value="alpha/beta hydrolase"/>
    <property type="match status" value="1"/>
</dbReference>
<dbReference type="InterPro" id="IPR005645">
    <property type="entry name" value="FSH-like_dom"/>
</dbReference>
<evidence type="ECO:0000313" key="4">
    <source>
        <dbReference type="EMBL" id="KAK7865625.1"/>
    </source>
</evidence>
<dbReference type="EMBL" id="JAZDUA010000170">
    <property type="protein sequence ID" value="KAK7865625.1"/>
    <property type="molecule type" value="Genomic_DNA"/>
</dbReference>
<dbReference type="Pfam" id="PF03959">
    <property type="entry name" value="FSH1"/>
    <property type="match status" value="1"/>
</dbReference>
<dbReference type="AlphaFoldDB" id="A0AAN9VPA1"/>
<dbReference type="GO" id="GO:0032526">
    <property type="term" value="P:response to retinoic acid"/>
    <property type="evidence" value="ECO:0007669"/>
    <property type="project" value="TreeGrafter"/>
</dbReference>
<dbReference type="FunFam" id="3.40.50.1820:FF:000073">
    <property type="entry name" value="esterase OVCA2 isoform X6"/>
    <property type="match status" value="1"/>
</dbReference>
<comment type="similarity">
    <text evidence="1">Belongs to the LovG family.</text>
</comment>
<protein>
    <recommendedName>
        <fullName evidence="3">Serine hydrolase domain-containing protein</fullName>
    </recommendedName>
</protein>
<evidence type="ECO:0000313" key="5">
    <source>
        <dbReference type="Proteomes" id="UP001378592"/>
    </source>
</evidence>
<organism evidence="4 5">
    <name type="scientific">Gryllus longicercus</name>
    <dbReference type="NCBI Taxonomy" id="2509291"/>
    <lineage>
        <taxon>Eukaryota</taxon>
        <taxon>Metazoa</taxon>
        <taxon>Ecdysozoa</taxon>
        <taxon>Arthropoda</taxon>
        <taxon>Hexapoda</taxon>
        <taxon>Insecta</taxon>
        <taxon>Pterygota</taxon>
        <taxon>Neoptera</taxon>
        <taxon>Polyneoptera</taxon>
        <taxon>Orthoptera</taxon>
        <taxon>Ensifera</taxon>
        <taxon>Gryllidea</taxon>
        <taxon>Grylloidea</taxon>
        <taxon>Gryllidae</taxon>
        <taxon>Gryllinae</taxon>
        <taxon>Gryllus</taxon>
    </lineage>
</organism>
<evidence type="ECO:0000259" key="3">
    <source>
        <dbReference type="Pfam" id="PF03959"/>
    </source>
</evidence>
<keyword evidence="5" id="KW-1185">Reference proteome</keyword>
<dbReference type="PANTHER" id="PTHR48070:SF6">
    <property type="entry name" value="ESTERASE OVCA2"/>
    <property type="match status" value="1"/>
</dbReference>
<proteinExistence type="inferred from homology"/>
<comment type="caution">
    <text evidence="4">The sequence shown here is derived from an EMBL/GenBank/DDBJ whole genome shotgun (WGS) entry which is preliminary data.</text>
</comment>
<dbReference type="GO" id="GO:0005634">
    <property type="term" value="C:nucleus"/>
    <property type="evidence" value="ECO:0007669"/>
    <property type="project" value="TreeGrafter"/>
</dbReference>
<evidence type="ECO:0000256" key="1">
    <source>
        <dbReference type="ARBA" id="ARBA00005863"/>
    </source>
</evidence>
<dbReference type="SUPFAM" id="SSF53474">
    <property type="entry name" value="alpha/beta-Hydrolases"/>
    <property type="match status" value="1"/>
</dbReference>
<dbReference type="Proteomes" id="UP001378592">
    <property type="component" value="Unassembled WGS sequence"/>
</dbReference>
<name>A0AAN9VPA1_9ORTH</name>
<evidence type="ECO:0000256" key="2">
    <source>
        <dbReference type="ARBA" id="ARBA00022801"/>
    </source>
</evidence>